<sequence>MTCDADRNSSRVRLKTQAGRTTRPSWHNHCQIHLVKRRYMMKQYFVRGNEITFKLACCFELGVQMFRPGPNSASSAFTVTRHRFFSLERRKWPSTEGALMSPGAAAFDGMSVLAGRMDGSNKRCSNAPRP</sequence>
<gene>
    <name evidence="1" type="ORF">HPB50_001901</name>
</gene>
<evidence type="ECO:0000313" key="1">
    <source>
        <dbReference type="EMBL" id="KAH6944085.1"/>
    </source>
</evidence>
<protein>
    <submittedName>
        <fullName evidence="1">Uncharacterized protein</fullName>
    </submittedName>
</protein>
<name>A0ACB7TB82_HYAAI</name>
<comment type="caution">
    <text evidence="1">The sequence shown here is derived from an EMBL/GenBank/DDBJ whole genome shotgun (WGS) entry which is preliminary data.</text>
</comment>
<reference evidence="1" key="1">
    <citation type="submission" date="2020-05" db="EMBL/GenBank/DDBJ databases">
        <title>Large-scale comparative analyses of tick genomes elucidate their genetic diversity and vector capacities.</title>
        <authorList>
            <person name="Jia N."/>
            <person name="Wang J."/>
            <person name="Shi W."/>
            <person name="Du L."/>
            <person name="Sun Y."/>
            <person name="Zhan W."/>
            <person name="Jiang J."/>
            <person name="Wang Q."/>
            <person name="Zhang B."/>
            <person name="Ji P."/>
            <person name="Sakyi L.B."/>
            <person name="Cui X."/>
            <person name="Yuan T."/>
            <person name="Jiang B."/>
            <person name="Yang W."/>
            <person name="Lam T.T.-Y."/>
            <person name="Chang Q."/>
            <person name="Ding S."/>
            <person name="Wang X."/>
            <person name="Zhu J."/>
            <person name="Ruan X."/>
            <person name="Zhao L."/>
            <person name="Wei J."/>
            <person name="Que T."/>
            <person name="Du C."/>
            <person name="Cheng J."/>
            <person name="Dai P."/>
            <person name="Han X."/>
            <person name="Huang E."/>
            <person name="Gao Y."/>
            <person name="Liu J."/>
            <person name="Shao H."/>
            <person name="Ye R."/>
            <person name="Li L."/>
            <person name="Wei W."/>
            <person name="Wang X."/>
            <person name="Wang C."/>
            <person name="Yang T."/>
            <person name="Huo Q."/>
            <person name="Li W."/>
            <person name="Guo W."/>
            <person name="Chen H."/>
            <person name="Zhou L."/>
            <person name="Ni X."/>
            <person name="Tian J."/>
            <person name="Zhou Y."/>
            <person name="Sheng Y."/>
            <person name="Liu T."/>
            <person name="Pan Y."/>
            <person name="Xia L."/>
            <person name="Li J."/>
            <person name="Zhao F."/>
            <person name="Cao W."/>
        </authorList>
    </citation>
    <scope>NUCLEOTIDE SEQUENCE</scope>
    <source>
        <strain evidence="1">Hyas-2018</strain>
    </source>
</reference>
<organism evidence="1 2">
    <name type="scientific">Hyalomma asiaticum</name>
    <name type="common">Tick</name>
    <dbReference type="NCBI Taxonomy" id="266040"/>
    <lineage>
        <taxon>Eukaryota</taxon>
        <taxon>Metazoa</taxon>
        <taxon>Ecdysozoa</taxon>
        <taxon>Arthropoda</taxon>
        <taxon>Chelicerata</taxon>
        <taxon>Arachnida</taxon>
        <taxon>Acari</taxon>
        <taxon>Parasitiformes</taxon>
        <taxon>Ixodida</taxon>
        <taxon>Ixodoidea</taxon>
        <taxon>Ixodidae</taxon>
        <taxon>Hyalomminae</taxon>
        <taxon>Hyalomma</taxon>
    </lineage>
</organism>
<accession>A0ACB7TB82</accession>
<evidence type="ECO:0000313" key="2">
    <source>
        <dbReference type="Proteomes" id="UP000821845"/>
    </source>
</evidence>
<dbReference type="Proteomes" id="UP000821845">
    <property type="component" value="Chromosome 1"/>
</dbReference>
<dbReference type="EMBL" id="CM023481">
    <property type="protein sequence ID" value="KAH6944085.1"/>
    <property type="molecule type" value="Genomic_DNA"/>
</dbReference>
<proteinExistence type="predicted"/>
<keyword evidence="2" id="KW-1185">Reference proteome</keyword>